<dbReference type="EMBL" id="JAKHSK010000046">
    <property type="protein sequence ID" value="MCL6220616.1"/>
    <property type="molecule type" value="Genomic_DNA"/>
</dbReference>
<dbReference type="RefSeq" id="WP_249603307.1">
    <property type="nucleotide sequence ID" value="NZ_JAKHSK010000046.1"/>
</dbReference>
<evidence type="ECO:0000313" key="2">
    <source>
        <dbReference type="Proteomes" id="UP001139521"/>
    </source>
</evidence>
<proteinExistence type="predicted"/>
<keyword evidence="2" id="KW-1185">Reference proteome</keyword>
<name>A0A9X2A201_9FLAO</name>
<comment type="caution">
    <text evidence="1">The sequence shown here is derived from an EMBL/GenBank/DDBJ whole genome shotgun (WGS) entry which is preliminary data.</text>
</comment>
<dbReference type="AlphaFoldDB" id="A0A9X2A201"/>
<evidence type="ECO:0000313" key="1">
    <source>
        <dbReference type="EMBL" id="MCL6220616.1"/>
    </source>
</evidence>
<protein>
    <submittedName>
        <fullName evidence="1">Uncharacterized protein</fullName>
    </submittedName>
</protein>
<sequence>MTIETIEAGKLEGTVIQVKDHMVLLELTKTDHGVKSNVVLTIKLSMVKNITERYL</sequence>
<dbReference type="Proteomes" id="UP001139521">
    <property type="component" value="Unassembled WGS sequence"/>
</dbReference>
<gene>
    <name evidence="1" type="ORF">L1967_20170</name>
</gene>
<accession>A0A9X2A201</accession>
<reference evidence="1" key="1">
    <citation type="submission" date="2022-01" db="EMBL/GenBank/DDBJ databases">
        <title>Genome sequencing of Zunongwangia sp. M21534 genome.</title>
        <authorList>
            <person name="Chen Y."/>
            <person name="Dong C."/>
            <person name="Shao Z."/>
        </authorList>
    </citation>
    <scope>NUCLEOTIDE SEQUENCE</scope>
    <source>
        <strain evidence="1">MCCC M21534</strain>
    </source>
</reference>
<organism evidence="1 2">
    <name type="scientific">Zunongwangia pacifica</name>
    <dbReference type="NCBI Taxonomy" id="2911062"/>
    <lineage>
        <taxon>Bacteria</taxon>
        <taxon>Pseudomonadati</taxon>
        <taxon>Bacteroidota</taxon>
        <taxon>Flavobacteriia</taxon>
        <taxon>Flavobacteriales</taxon>
        <taxon>Flavobacteriaceae</taxon>
        <taxon>Zunongwangia</taxon>
    </lineage>
</organism>